<keyword evidence="3" id="KW-1185">Reference proteome</keyword>
<dbReference type="Proteomes" id="UP001141253">
    <property type="component" value="Chromosome 3"/>
</dbReference>
<reference evidence="2" key="1">
    <citation type="submission" date="2022-10" db="EMBL/GenBank/DDBJ databases">
        <authorList>
            <person name="Hyden B.L."/>
            <person name="Feng K."/>
            <person name="Yates T."/>
            <person name="Jawdy S."/>
            <person name="Smart L.B."/>
            <person name="Muchero W."/>
        </authorList>
    </citation>
    <scope>NUCLEOTIDE SEQUENCE</scope>
    <source>
        <tissue evidence="2">Shoot tip</tissue>
    </source>
</reference>
<evidence type="ECO:0000313" key="2">
    <source>
        <dbReference type="EMBL" id="KAJ6388559.1"/>
    </source>
</evidence>
<reference evidence="2" key="2">
    <citation type="journal article" date="2023" name="Int. J. Mol. Sci.">
        <title>De Novo Assembly and Annotation of 11 Diverse Shrub Willow (Salix) Genomes Reveals Novel Gene Organization in Sex-Linked Regions.</title>
        <authorList>
            <person name="Hyden B."/>
            <person name="Feng K."/>
            <person name="Yates T.B."/>
            <person name="Jawdy S."/>
            <person name="Cereghino C."/>
            <person name="Smart L.B."/>
            <person name="Muchero W."/>
        </authorList>
    </citation>
    <scope>NUCLEOTIDE SEQUENCE</scope>
    <source>
        <tissue evidence="2">Shoot tip</tissue>
    </source>
</reference>
<dbReference type="InterPro" id="IPR011009">
    <property type="entry name" value="Kinase-like_dom_sf"/>
</dbReference>
<comment type="caution">
    <text evidence="2">The sequence shown here is derived from an EMBL/GenBank/DDBJ whole genome shotgun (WGS) entry which is preliminary data.</text>
</comment>
<name>A0ABQ9BN27_9ROSI</name>
<proteinExistence type="predicted"/>
<feature type="compositionally biased region" description="Low complexity" evidence="1">
    <location>
        <begin position="201"/>
        <end position="211"/>
    </location>
</feature>
<accession>A0ABQ9BN27</accession>
<evidence type="ECO:0000313" key="3">
    <source>
        <dbReference type="Proteomes" id="UP001141253"/>
    </source>
</evidence>
<evidence type="ECO:0008006" key="4">
    <source>
        <dbReference type="Google" id="ProtNLM"/>
    </source>
</evidence>
<dbReference type="Gene3D" id="1.10.510.10">
    <property type="entry name" value="Transferase(Phosphotransferase) domain 1"/>
    <property type="match status" value="1"/>
</dbReference>
<organism evidence="2 3">
    <name type="scientific">Salix suchowensis</name>
    <dbReference type="NCBI Taxonomy" id="1278906"/>
    <lineage>
        <taxon>Eukaryota</taxon>
        <taxon>Viridiplantae</taxon>
        <taxon>Streptophyta</taxon>
        <taxon>Embryophyta</taxon>
        <taxon>Tracheophyta</taxon>
        <taxon>Spermatophyta</taxon>
        <taxon>Magnoliopsida</taxon>
        <taxon>eudicotyledons</taxon>
        <taxon>Gunneridae</taxon>
        <taxon>Pentapetalae</taxon>
        <taxon>rosids</taxon>
        <taxon>fabids</taxon>
        <taxon>Malpighiales</taxon>
        <taxon>Salicaceae</taxon>
        <taxon>Saliceae</taxon>
        <taxon>Salix</taxon>
    </lineage>
</organism>
<sequence>MINNIRAGERPLFPSLSPKYLVNLTKKCWHTEPSYRPTFSSICRVLRYIKKFLVMNPNDGQPYIQAPPVDFYDLEAGFLKKFQGEVTCDLPSVSQIPFQMFSYRLIEKEKTCVHIKFKNSEAVSEAASNGCDESNSVVEDRHVPAIDARSFTSDVKSVCFDMKSTLTEVRKVPGKPKPLTPSKSLPWTPPGHSMKMRCESPKPLSKSSMSPIRRRSPGQASNP</sequence>
<gene>
    <name evidence="2" type="ORF">OIU77_027004</name>
</gene>
<evidence type="ECO:0000256" key="1">
    <source>
        <dbReference type="SAM" id="MobiDB-lite"/>
    </source>
</evidence>
<dbReference type="EMBL" id="JAPFFI010000007">
    <property type="protein sequence ID" value="KAJ6388559.1"/>
    <property type="molecule type" value="Genomic_DNA"/>
</dbReference>
<protein>
    <recommendedName>
        <fullName evidence="4">Serine-threonine/tyrosine-protein kinase catalytic domain-containing protein</fullName>
    </recommendedName>
</protein>
<dbReference type="SUPFAM" id="SSF56112">
    <property type="entry name" value="Protein kinase-like (PK-like)"/>
    <property type="match status" value="1"/>
</dbReference>
<feature type="region of interest" description="Disordered" evidence="1">
    <location>
        <begin position="171"/>
        <end position="223"/>
    </location>
</feature>